<protein>
    <recommendedName>
        <fullName evidence="5">RsgI N-terminal anti-sigma domain-containing protein</fullName>
    </recommendedName>
</protein>
<dbReference type="EMBL" id="FPBT01000012">
    <property type="protein sequence ID" value="SFU55964.1"/>
    <property type="molecule type" value="Genomic_DNA"/>
</dbReference>
<organism evidence="3 4">
    <name type="scientific">Eubacterium pyruvativorans</name>
    <dbReference type="NCBI Taxonomy" id="155865"/>
    <lineage>
        <taxon>Bacteria</taxon>
        <taxon>Bacillati</taxon>
        <taxon>Bacillota</taxon>
        <taxon>Clostridia</taxon>
        <taxon>Eubacteriales</taxon>
        <taxon>Eubacteriaceae</taxon>
        <taxon>Eubacterium</taxon>
    </lineage>
</organism>
<accession>A0A1I7H5J5</accession>
<keyword evidence="4" id="KW-1185">Reference proteome</keyword>
<name>A0A1I7H5J5_9FIRM</name>
<evidence type="ECO:0000256" key="2">
    <source>
        <dbReference type="SAM" id="Phobius"/>
    </source>
</evidence>
<reference evidence="3 4" key="1">
    <citation type="submission" date="2016-10" db="EMBL/GenBank/DDBJ databases">
        <authorList>
            <person name="de Groot N.N."/>
        </authorList>
    </citation>
    <scope>NUCLEOTIDE SEQUENCE [LARGE SCALE GENOMIC DNA]</scope>
    <source>
        <strain evidence="3 4">KHGC13</strain>
    </source>
</reference>
<evidence type="ECO:0000313" key="3">
    <source>
        <dbReference type="EMBL" id="SFU55964.1"/>
    </source>
</evidence>
<evidence type="ECO:0008006" key="5">
    <source>
        <dbReference type="Google" id="ProtNLM"/>
    </source>
</evidence>
<feature type="region of interest" description="Disordered" evidence="1">
    <location>
        <begin position="169"/>
        <end position="216"/>
    </location>
</feature>
<feature type="compositionally biased region" description="Polar residues" evidence="1">
    <location>
        <begin position="206"/>
        <end position="216"/>
    </location>
</feature>
<gene>
    <name evidence="3" type="ORF">SAMN05216508_11241</name>
</gene>
<dbReference type="AlphaFoldDB" id="A0A1I7H5J5"/>
<dbReference type="STRING" id="155865.SAMN05216515_11318"/>
<feature type="compositionally biased region" description="Polar residues" evidence="1">
    <location>
        <begin position="188"/>
        <end position="197"/>
    </location>
</feature>
<feature type="transmembrane region" description="Helical" evidence="2">
    <location>
        <begin position="49"/>
        <end position="68"/>
    </location>
</feature>
<keyword evidence="2" id="KW-0472">Membrane</keyword>
<dbReference type="RefSeq" id="WP_090471242.1">
    <property type="nucleotide sequence ID" value="NZ_FOWF01000013.1"/>
</dbReference>
<evidence type="ECO:0000313" key="4">
    <source>
        <dbReference type="Proteomes" id="UP000198817"/>
    </source>
</evidence>
<proteinExistence type="predicted"/>
<feature type="region of interest" description="Disordered" evidence="1">
    <location>
        <begin position="253"/>
        <end position="337"/>
    </location>
</feature>
<sequence>MKAIVLSSDDGGSVILGSDGIVYEVAAVYEVGDTVHYTPRRSYHILRRAAALAASLVILVSGIFGYSYQNLMVYATVHVDQLPGVEYRLNRRNRVVDIVGTTEMAKHTARILREGGAVQVTLTKSLERSSKLTHVRELSVVVKCDDSKGLKIVEDETRMVAAVVSVNHQDTGNAVPQPALEQPKNGEQETASENASGKTEDGKMDSGTSAVYGSSGNKQSVAADTVQASSGVSGSTASVGGAGTGYANASAAARYPSSGYGTDTAGRKSISQKPEKVPLSDVISPDAQVTLMDEKTDGEEASSAREQRSASENGAKISEQNGEKESTENTENTFFEK</sequence>
<keyword evidence="2" id="KW-1133">Transmembrane helix</keyword>
<dbReference type="Proteomes" id="UP000198817">
    <property type="component" value="Unassembled WGS sequence"/>
</dbReference>
<keyword evidence="2" id="KW-0812">Transmembrane</keyword>
<evidence type="ECO:0000256" key="1">
    <source>
        <dbReference type="SAM" id="MobiDB-lite"/>
    </source>
</evidence>